<evidence type="ECO:0000256" key="10">
    <source>
        <dbReference type="SAM" id="SignalP"/>
    </source>
</evidence>
<dbReference type="GO" id="GO:0006508">
    <property type="term" value="P:proteolysis"/>
    <property type="evidence" value="ECO:0007669"/>
    <property type="project" value="InterPro"/>
</dbReference>
<dbReference type="PANTHER" id="PTHR38050:SF2">
    <property type="entry name" value="FERULOYL ESTERASE C-RELATED"/>
    <property type="match status" value="1"/>
</dbReference>
<keyword evidence="8" id="KW-0624">Polysaccharide degradation</keyword>
<keyword evidence="6" id="KW-0378">Hydrolase</keyword>
<evidence type="ECO:0000313" key="13">
    <source>
        <dbReference type="Proteomes" id="UP000319160"/>
    </source>
</evidence>
<reference evidence="13" key="1">
    <citation type="submission" date="2019-06" db="EMBL/GenBank/DDBJ databases">
        <title>Draft genome sequence of the griseofulvin-producing fungus Xylaria cubensis strain G536.</title>
        <authorList>
            <person name="Mead M.E."/>
            <person name="Raja H.A."/>
            <person name="Steenwyk J.L."/>
            <person name="Knowles S.L."/>
            <person name="Oberlies N.H."/>
            <person name="Rokas A."/>
        </authorList>
    </citation>
    <scope>NUCLEOTIDE SEQUENCE [LARGE SCALE GENOMIC DNA]</scope>
    <source>
        <strain evidence="13">G536</strain>
    </source>
</reference>
<evidence type="ECO:0000256" key="5">
    <source>
        <dbReference type="ARBA" id="ARBA00022729"/>
    </source>
</evidence>
<evidence type="ECO:0000256" key="1">
    <source>
        <dbReference type="ARBA" id="ARBA00004613"/>
    </source>
</evidence>
<feature type="signal peptide" evidence="10">
    <location>
        <begin position="1"/>
        <end position="19"/>
    </location>
</feature>
<evidence type="ECO:0000259" key="11">
    <source>
        <dbReference type="Pfam" id="PF00326"/>
    </source>
</evidence>
<comment type="caution">
    <text evidence="12">The sequence shown here is derived from an EMBL/GenBank/DDBJ whole genome shotgun (WGS) entry which is preliminary data.</text>
</comment>
<dbReference type="GO" id="GO:0030600">
    <property type="term" value="F:feruloyl esterase activity"/>
    <property type="evidence" value="ECO:0007669"/>
    <property type="project" value="UniProtKB-EC"/>
</dbReference>
<dbReference type="GO" id="GO:0005576">
    <property type="term" value="C:extracellular region"/>
    <property type="evidence" value="ECO:0007669"/>
    <property type="project" value="UniProtKB-SubCell"/>
</dbReference>
<evidence type="ECO:0000256" key="7">
    <source>
        <dbReference type="ARBA" id="ARBA00023277"/>
    </source>
</evidence>
<keyword evidence="5 10" id="KW-0732">Signal</keyword>
<name>A0A553HXM8_9PEZI</name>
<keyword evidence="4" id="KW-0858">Xylan degradation</keyword>
<dbReference type="InterPro" id="IPR029058">
    <property type="entry name" value="AB_hydrolase_fold"/>
</dbReference>
<keyword evidence="7" id="KW-0119">Carbohydrate metabolism</keyword>
<accession>A0A553HXM8</accession>
<dbReference type="Pfam" id="PF00326">
    <property type="entry name" value="Peptidase_S9"/>
    <property type="match status" value="1"/>
</dbReference>
<dbReference type="SUPFAM" id="SSF53474">
    <property type="entry name" value="alpha/beta-Hydrolases"/>
    <property type="match status" value="1"/>
</dbReference>
<gene>
    <name evidence="12" type="ORF">FHL15_006380</name>
</gene>
<evidence type="ECO:0000256" key="3">
    <source>
        <dbReference type="ARBA" id="ARBA00022525"/>
    </source>
</evidence>
<sequence>MVVLRLLTAGLLLSTASLASLTDLGFKRSVTGCGNDPDVALNTRITAKLPSGRTYLYWVPPNYNSQKETSLIFSFHGATKTPEAQADLDLLTTPFFNKNHIVVYPSSGEYGEDKGRYWQGAPQVPPDVDDVAYVLEILDAMESQFCIDTARVYATGKSQGGMMTNNLACDERSSARVAAFAPVSGSYYVNVTGTECVPTMLEFNCHPARAHIPIFIFHGGNDHTINYTGGPRSGECLPYIPHFVAAWALRDGLSDTPEFAGPLPNAGDNATLYRYGSGDQKDLVEFIYDGNHVDHQWPATIPNSDSIEHDSPPATFNASSIIMDFFGRYTL</sequence>
<organism evidence="12 13">
    <name type="scientific">Xylaria flabelliformis</name>
    <dbReference type="NCBI Taxonomy" id="2512241"/>
    <lineage>
        <taxon>Eukaryota</taxon>
        <taxon>Fungi</taxon>
        <taxon>Dikarya</taxon>
        <taxon>Ascomycota</taxon>
        <taxon>Pezizomycotina</taxon>
        <taxon>Sordariomycetes</taxon>
        <taxon>Xylariomycetidae</taxon>
        <taxon>Xylariales</taxon>
        <taxon>Xylariaceae</taxon>
        <taxon>Xylaria</taxon>
    </lineage>
</organism>
<dbReference type="EC" id="3.1.1.73" evidence="2"/>
<dbReference type="PANTHER" id="PTHR38050">
    <property type="match status" value="1"/>
</dbReference>
<dbReference type="GO" id="GO:0045493">
    <property type="term" value="P:xylan catabolic process"/>
    <property type="evidence" value="ECO:0007669"/>
    <property type="project" value="UniProtKB-KW"/>
</dbReference>
<feature type="domain" description="Peptidase S9 prolyl oligopeptidase catalytic" evidence="11">
    <location>
        <begin position="98"/>
        <end position="169"/>
    </location>
</feature>
<dbReference type="InterPro" id="IPR001375">
    <property type="entry name" value="Peptidase_S9_cat"/>
</dbReference>
<dbReference type="EMBL" id="VFLP01000034">
    <property type="protein sequence ID" value="TRX92706.1"/>
    <property type="molecule type" value="Genomic_DNA"/>
</dbReference>
<dbReference type="GO" id="GO:0008236">
    <property type="term" value="F:serine-type peptidase activity"/>
    <property type="evidence" value="ECO:0007669"/>
    <property type="project" value="InterPro"/>
</dbReference>
<feature type="chain" id="PRO_5021913203" description="feruloyl esterase" evidence="10">
    <location>
        <begin position="20"/>
        <end position="331"/>
    </location>
</feature>
<evidence type="ECO:0000256" key="2">
    <source>
        <dbReference type="ARBA" id="ARBA00013091"/>
    </source>
</evidence>
<keyword evidence="3" id="KW-0964">Secreted</keyword>
<evidence type="ECO:0000256" key="9">
    <source>
        <dbReference type="ARBA" id="ARBA00034075"/>
    </source>
</evidence>
<dbReference type="Proteomes" id="UP000319160">
    <property type="component" value="Unassembled WGS sequence"/>
</dbReference>
<comment type="subcellular location">
    <subcellularLocation>
        <location evidence="1">Secreted</location>
    </subcellularLocation>
</comment>
<comment type="catalytic activity">
    <reaction evidence="9">
        <text>feruloyl-polysaccharide + H2O = ferulate + polysaccharide.</text>
        <dbReference type="EC" id="3.1.1.73"/>
    </reaction>
</comment>
<dbReference type="InterPro" id="IPR043595">
    <property type="entry name" value="FaeB/C/D"/>
</dbReference>
<evidence type="ECO:0000256" key="4">
    <source>
        <dbReference type="ARBA" id="ARBA00022651"/>
    </source>
</evidence>
<evidence type="ECO:0000313" key="12">
    <source>
        <dbReference type="EMBL" id="TRX92706.1"/>
    </source>
</evidence>
<protein>
    <recommendedName>
        <fullName evidence="2">feruloyl esterase</fullName>
        <ecNumber evidence="2">3.1.1.73</ecNumber>
    </recommendedName>
</protein>
<evidence type="ECO:0000256" key="8">
    <source>
        <dbReference type="ARBA" id="ARBA00023326"/>
    </source>
</evidence>
<keyword evidence="13" id="KW-1185">Reference proteome</keyword>
<dbReference type="OrthoDB" id="424610at2759"/>
<proteinExistence type="predicted"/>
<evidence type="ECO:0000256" key="6">
    <source>
        <dbReference type="ARBA" id="ARBA00022801"/>
    </source>
</evidence>
<dbReference type="AlphaFoldDB" id="A0A553HXM8"/>
<dbReference type="Gene3D" id="3.40.50.1820">
    <property type="entry name" value="alpha/beta hydrolase"/>
    <property type="match status" value="1"/>
</dbReference>